<dbReference type="EMBL" id="BSYO01000005">
    <property type="protein sequence ID" value="GMH04493.1"/>
    <property type="molecule type" value="Genomic_DNA"/>
</dbReference>
<accession>A0AAD3S4Y0</accession>
<evidence type="ECO:0000313" key="1">
    <source>
        <dbReference type="EMBL" id="GMH04493.1"/>
    </source>
</evidence>
<organism evidence="1 2">
    <name type="scientific">Nepenthes gracilis</name>
    <name type="common">Slender pitcher plant</name>
    <dbReference type="NCBI Taxonomy" id="150966"/>
    <lineage>
        <taxon>Eukaryota</taxon>
        <taxon>Viridiplantae</taxon>
        <taxon>Streptophyta</taxon>
        <taxon>Embryophyta</taxon>
        <taxon>Tracheophyta</taxon>
        <taxon>Spermatophyta</taxon>
        <taxon>Magnoliopsida</taxon>
        <taxon>eudicotyledons</taxon>
        <taxon>Gunneridae</taxon>
        <taxon>Pentapetalae</taxon>
        <taxon>Caryophyllales</taxon>
        <taxon>Nepenthaceae</taxon>
        <taxon>Nepenthes</taxon>
    </lineage>
</organism>
<gene>
    <name evidence="1" type="ORF">Nepgr_006333</name>
</gene>
<reference evidence="1" key="1">
    <citation type="submission" date="2023-05" db="EMBL/GenBank/DDBJ databases">
        <title>Nepenthes gracilis genome sequencing.</title>
        <authorList>
            <person name="Fukushima K."/>
        </authorList>
    </citation>
    <scope>NUCLEOTIDE SEQUENCE</scope>
    <source>
        <strain evidence="1">SING2019-196</strain>
    </source>
</reference>
<dbReference type="AlphaFoldDB" id="A0AAD3S4Y0"/>
<keyword evidence="2" id="KW-1185">Reference proteome</keyword>
<protein>
    <submittedName>
        <fullName evidence="1">Uncharacterized protein</fullName>
    </submittedName>
</protein>
<proteinExistence type="predicted"/>
<dbReference type="Proteomes" id="UP001279734">
    <property type="component" value="Unassembled WGS sequence"/>
</dbReference>
<sequence>MKGPKIMNRGCNYCVLMHANCEVTRYDLRARLCWQDDEWVAIGKGYDISQDWRSNVPSNVRYTQNSGLLTVNGQVKDGCLVTRNISSIPESQAVPSRTLKRRFPFCDTSTESYAGPRRKMRVNEKENMDLQFISLQHSQLPEKGHSKRLALLPIVSLA</sequence>
<comment type="caution">
    <text evidence="1">The sequence shown here is derived from an EMBL/GenBank/DDBJ whole genome shotgun (WGS) entry which is preliminary data.</text>
</comment>
<name>A0AAD3S4Y0_NEPGR</name>
<evidence type="ECO:0000313" key="2">
    <source>
        <dbReference type="Proteomes" id="UP001279734"/>
    </source>
</evidence>